<reference evidence="2 3" key="1">
    <citation type="submission" date="2014-08" db="EMBL/GenBank/DDBJ databases">
        <title>Porphyromonas gulae strain:COT-052_OH3439 Genome sequencing.</title>
        <authorList>
            <person name="Wallis C."/>
            <person name="Deusch O."/>
            <person name="O'Flynn C."/>
            <person name="Davis I."/>
            <person name="Jospin G."/>
            <person name="Darling A.E."/>
            <person name="Coil D.A."/>
            <person name="Alexiev A."/>
            <person name="Horsfall A."/>
            <person name="Kirkwood N."/>
            <person name="Harris S."/>
            <person name="Eisen J.A."/>
        </authorList>
    </citation>
    <scope>NUCLEOTIDE SEQUENCE [LARGE SCALE GENOMIC DNA]</scope>
    <source>
        <strain evidence="3">COT-052 OH3439</strain>
    </source>
</reference>
<sequence>MGWCTEIVCYNAVALSILKFGARDKTTLFEEPRYQAFASSIFCLFRYFFLFLRPLVKGGIVLKAVKK</sequence>
<name>A0A0A2FIE2_9PORP</name>
<evidence type="ECO:0000313" key="3">
    <source>
        <dbReference type="Proteomes" id="UP000030146"/>
    </source>
</evidence>
<dbReference type="AlphaFoldDB" id="A0A0A2FIE2"/>
<evidence type="ECO:0000313" key="2">
    <source>
        <dbReference type="EMBL" id="KGN89815.1"/>
    </source>
</evidence>
<keyword evidence="1" id="KW-0812">Transmembrane</keyword>
<keyword evidence="3" id="KW-1185">Reference proteome</keyword>
<dbReference type="Proteomes" id="UP000030146">
    <property type="component" value="Unassembled WGS sequence"/>
</dbReference>
<protein>
    <submittedName>
        <fullName evidence="2">Uncharacterized protein</fullName>
    </submittedName>
</protein>
<evidence type="ECO:0000256" key="1">
    <source>
        <dbReference type="SAM" id="Phobius"/>
    </source>
</evidence>
<organism evidence="2 3">
    <name type="scientific">Porphyromonas gulae</name>
    <dbReference type="NCBI Taxonomy" id="111105"/>
    <lineage>
        <taxon>Bacteria</taxon>
        <taxon>Pseudomonadati</taxon>
        <taxon>Bacteroidota</taxon>
        <taxon>Bacteroidia</taxon>
        <taxon>Bacteroidales</taxon>
        <taxon>Porphyromonadaceae</taxon>
        <taxon>Porphyromonas</taxon>
    </lineage>
</organism>
<accession>A0A0A2FIE2</accession>
<gene>
    <name evidence="2" type="ORF">HR15_03955</name>
</gene>
<comment type="caution">
    <text evidence="2">The sequence shown here is derived from an EMBL/GenBank/DDBJ whole genome shotgun (WGS) entry which is preliminary data.</text>
</comment>
<feature type="transmembrane region" description="Helical" evidence="1">
    <location>
        <begin position="34"/>
        <end position="56"/>
    </location>
</feature>
<keyword evidence="1" id="KW-0472">Membrane</keyword>
<dbReference type="RefSeq" id="WP_039424027.1">
    <property type="nucleotide sequence ID" value="NZ_JRAK01000058.1"/>
</dbReference>
<keyword evidence="1" id="KW-1133">Transmembrane helix</keyword>
<proteinExistence type="predicted"/>
<dbReference type="EMBL" id="JRAK01000058">
    <property type="protein sequence ID" value="KGN89815.1"/>
    <property type="molecule type" value="Genomic_DNA"/>
</dbReference>